<dbReference type="PANTHER" id="PTHR35801">
    <property type="entry name" value="PHOSPHOSERINE PHOSPHATASE RSBX"/>
    <property type="match status" value="1"/>
</dbReference>
<accession>A0A516SBQ4</accession>
<dbReference type="InterPro" id="IPR039248">
    <property type="entry name" value="Ptase_RsbX"/>
</dbReference>
<gene>
    <name evidence="2" type="ORF">FNU76_03980</name>
</gene>
<dbReference type="Pfam" id="PF13581">
    <property type="entry name" value="HATPase_c_2"/>
    <property type="match status" value="1"/>
</dbReference>
<protein>
    <submittedName>
        <fullName evidence="2">SpoIIE family protein phosphatase</fullName>
    </submittedName>
</protein>
<dbReference type="InterPro" id="IPR036890">
    <property type="entry name" value="HATPase_C_sf"/>
</dbReference>
<keyword evidence="3" id="KW-1185">Reference proteome</keyword>
<dbReference type="Proteomes" id="UP000317550">
    <property type="component" value="Chromosome"/>
</dbReference>
<dbReference type="KEGG" id="cari:FNU76_03980"/>
<proteinExistence type="predicted"/>
<dbReference type="AlphaFoldDB" id="A0A516SBQ4"/>
<dbReference type="Pfam" id="PF07228">
    <property type="entry name" value="SpoIIE"/>
    <property type="match status" value="1"/>
</dbReference>
<evidence type="ECO:0000313" key="3">
    <source>
        <dbReference type="Proteomes" id="UP000317550"/>
    </source>
</evidence>
<organism evidence="2 3">
    <name type="scientific">Chitinimonas arctica</name>
    <dbReference type="NCBI Taxonomy" id="2594795"/>
    <lineage>
        <taxon>Bacteria</taxon>
        <taxon>Pseudomonadati</taxon>
        <taxon>Pseudomonadota</taxon>
        <taxon>Betaproteobacteria</taxon>
        <taxon>Neisseriales</taxon>
        <taxon>Chitinibacteraceae</taxon>
        <taxon>Chitinimonas</taxon>
    </lineage>
</organism>
<dbReference type="InterPro" id="IPR001932">
    <property type="entry name" value="PPM-type_phosphatase-like_dom"/>
</dbReference>
<dbReference type="Gene3D" id="3.60.40.10">
    <property type="entry name" value="PPM-type phosphatase domain"/>
    <property type="match status" value="1"/>
</dbReference>
<dbReference type="OrthoDB" id="479131at2"/>
<reference evidence="3" key="1">
    <citation type="submission" date="2019-07" db="EMBL/GenBank/DDBJ databases">
        <title>Chitinimonas sp. nov., isolated from Ny-Alesund, arctica soil.</title>
        <authorList>
            <person name="Xu Q."/>
            <person name="Peng F."/>
        </authorList>
    </citation>
    <scope>NUCLEOTIDE SEQUENCE [LARGE SCALE GENOMIC DNA]</scope>
    <source>
        <strain evidence="3">R3-44</strain>
    </source>
</reference>
<dbReference type="PANTHER" id="PTHR35801:SF1">
    <property type="entry name" value="PHOSPHOSERINE PHOSPHATASE RSBX"/>
    <property type="match status" value="1"/>
</dbReference>
<sequence>MRHHYALAWEVARRNGHLAFELDDNSQVGELRRVAVAMAAKLGFDETTRGRVALVATELGSNLVRYANRGRVLLAAVESTPGKLAVEMLSLDHGPGIADLSACMADGHSTGGTSGTGLGAVRRLSDEFDIHSSVPSGTVILARLTTRPAPPPSGPFVVGAVALALPGETACGDGWSVRQGEAGTAVLLADGLGHGWEAAQATSLALATFETAPFDDSRAMLQKIHQALRTSRGAAVALAQLDPAGTHVRFAGVGNIAGRLISGLVDRSLLSQHGTAGLRLGSLHVVDCDWPAHAVLVMHSDGLFSRWKLEGAADILQHHPGLIAAWLMREYCRGRDDASVVVVKRRDV</sequence>
<feature type="domain" description="PPM-type phosphatase" evidence="1">
    <location>
        <begin position="156"/>
        <end position="345"/>
    </location>
</feature>
<evidence type="ECO:0000259" key="1">
    <source>
        <dbReference type="SMART" id="SM00331"/>
    </source>
</evidence>
<name>A0A516SBQ4_9NEIS</name>
<dbReference type="EMBL" id="CP041730">
    <property type="protein sequence ID" value="QDQ25577.1"/>
    <property type="molecule type" value="Genomic_DNA"/>
</dbReference>
<dbReference type="SMART" id="SM00331">
    <property type="entry name" value="PP2C_SIG"/>
    <property type="match status" value="1"/>
</dbReference>
<dbReference type="SUPFAM" id="SSF55874">
    <property type="entry name" value="ATPase domain of HSP90 chaperone/DNA topoisomerase II/histidine kinase"/>
    <property type="match status" value="1"/>
</dbReference>
<dbReference type="InterPro" id="IPR003594">
    <property type="entry name" value="HATPase_dom"/>
</dbReference>
<dbReference type="RefSeq" id="WP_143856502.1">
    <property type="nucleotide sequence ID" value="NZ_CP041730.1"/>
</dbReference>
<dbReference type="Gene3D" id="3.30.565.10">
    <property type="entry name" value="Histidine kinase-like ATPase, C-terminal domain"/>
    <property type="match status" value="1"/>
</dbReference>
<evidence type="ECO:0000313" key="2">
    <source>
        <dbReference type="EMBL" id="QDQ25577.1"/>
    </source>
</evidence>
<dbReference type="InterPro" id="IPR036457">
    <property type="entry name" value="PPM-type-like_dom_sf"/>
</dbReference>
<dbReference type="SUPFAM" id="SSF81606">
    <property type="entry name" value="PP2C-like"/>
    <property type="match status" value="1"/>
</dbReference>